<dbReference type="InterPro" id="IPR023996">
    <property type="entry name" value="TonB-dep_OMP_SusC/RagA"/>
</dbReference>
<dbReference type="AlphaFoldDB" id="A0A1H7T859"/>
<dbReference type="PROSITE" id="PS52016">
    <property type="entry name" value="TONB_DEPENDENT_REC_3"/>
    <property type="match status" value="1"/>
</dbReference>
<evidence type="ECO:0000256" key="7">
    <source>
        <dbReference type="ARBA" id="ARBA00023136"/>
    </source>
</evidence>
<dbReference type="Proteomes" id="UP000199421">
    <property type="component" value="Unassembled WGS sequence"/>
</dbReference>
<dbReference type="SUPFAM" id="SSF56935">
    <property type="entry name" value="Porins"/>
    <property type="match status" value="1"/>
</dbReference>
<keyword evidence="4 10" id="KW-0812">Transmembrane</keyword>
<evidence type="ECO:0000256" key="6">
    <source>
        <dbReference type="ARBA" id="ARBA00023077"/>
    </source>
</evidence>
<evidence type="ECO:0000256" key="1">
    <source>
        <dbReference type="ARBA" id="ARBA00004571"/>
    </source>
</evidence>
<comment type="similarity">
    <text evidence="10 11">Belongs to the TonB-dependent receptor family.</text>
</comment>
<proteinExistence type="inferred from homology"/>
<dbReference type="NCBIfam" id="TIGR04056">
    <property type="entry name" value="OMP_RagA_SusC"/>
    <property type="match status" value="1"/>
</dbReference>
<evidence type="ECO:0000313" key="14">
    <source>
        <dbReference type="EMBL" id="SEL80689.1"/>
    </source>
</evidence>
<dbReference type="STRING" id="407022.SAMN05661044_03404"/>
<organism evidence="14 15">
    <name type="scientific">Olivibacter domesticus</name>
    <name type="common">Pseudosphingobacterium domesticum</name>
    <dbReference type="NCBI Taxonomy" id="407022"/>
    <lineage>
        <taxon>Bacteria</taxon>
        <taxon>Pseudomonadati</taxon>
        <taxon>Bacteroidota</taxon>
        <taxon>Sphingobacteriia</taxon>
        <taxon>Sphingobacteriales</taxon>
        <taxon>Sphingobacteriaceae</taxon>
        <taxon>Olivibacter</taxon>
    </lineage>
</organism>
<dbReference type="RefSeq" id="WP_238383798.1">
    <property type="nucleotide sequence ID" value="NZ_FOAF01000004.1"/>
</dbReference>
<evidence type="ECO:0000313" key="15">
    <source>
        <dbReference type="Proteomes" id="UP000199421"/>
    </source>
</evidence>
<dbReference type="Gene3D" id="2.60.40.1120">
    <property type="entry name" value="Carboxypeptidase-like, regulatory domain"/>
    <property type="match status" value="1"/>
</dbReference>
<dbReference type="InterPro" id="IPR008969">
    <property type="entry name" value="CarboxyPept-like_regulatory"/>
</dbReference>
<dbReference type="InterPro" id="IPR037066">
    <property type="entry name" value="Plug_dom_sf"/>
</dbReference>
<dbReference type="GO" id="GO:0044718">
    <property type="term" value="P:siderophore transmembrane transport"/>
    <property type="evidence" value="ECO:0007669"/>
    <property type="project" value="TreeGrafter"/>
</dbReference>
<reference evidence="15" key="1">
    <citation type="submission" date="2016-10" db="EMBL/GenBank/DDBJ databases">
        <authorList>
            <person name="Varghese N."/>
            <person name="Submissions S."/>
        </authorList>
    </citation>
    <scope>NUCLEOTIDE SEQUENCE [LARGE SCALE GENOMIC DNA]</scope>
    <source>
        <strain evidence="15">DSM 18733</strain>
    </source>
</reference>
<dbReference type="InterPro" id="IPR000531">
    <property type="entry name" value="Beta-barrel_TonB"/>
</dbReference>
<evidence type="ECO:0000256" key="11">
    <source>
        <dbReference type="RuleBase" id="RU003357"/>
    </source>
</evidence>
<keyword evidence="6 11" id="KW-0798">TonB box</keyword>
<keyword evidence="7 10" id="KW-0472">Membrane</keyword>
<evidence type="ECO:0000256" key="2">
    <source>
        <dbReference type="ARBA" id="ARBA00022448"/>
    </source>
</evidence>
<dbReference type="GO" id="GO:0015344">
    <property type="term" value="F:siderophore uptake transmembrane transporter activity"/>
    <property type="evidence" value="ECO:0007669"/>
    <property type="project" value="TreeGrafter"/>
</dbReference>
<evidence type="ECO:0000259" key="13">
    <source>
        <dbReference type="Pfam" id="PF07715"/>
    </source>
</evidence>
<sequence length="1069" mass="119160">MKRKHLEILYFKIKSRLTREWDHKPKKLSLLLFLLFACPCVFFVPAASAQTTQQTRKITGVVSDELGEKISGVSVSVKNSSLATQTDSLGQFLINVPSSATSLIFSYVGKSNKEIVLNAATNYYVQLLNDNTALEEVVVSTGYMMQKKADLTGAVSLIKRADFTKTPSANVMRSLQGKIPGVRITTDGNPAENVGIQVRGITSFNSAPALIVLDGQPVNINLRDINPNDIESIQILKDASSASIYGARAAGGVILVNTRKGQKGGTQVTYEGYVGTSKITGVPKMLDAVGYGRGLWQATVNDGDDPSAAIRIYDYDWGYDANGIPVLNSVTPIPWLNEAQTMPSSNTNWFKEGTREGIQTNHQLTITGGGEKSTSLFSLNYYNNEGTVVTSYFKRLAGRFNNEYQLLNGRLTVGENLTLTHLRFRDVYANDANPAYAFLVMPPNIPVYDNNGGWGGVAMPLGMDDFNNPIRDLTLNKDNIGNFMKVLGTAYANLKILDNLNLKTQYGIDYSMWYDRNIQRKWEEAGGKSSSLNGVRQQNWHDIGQTWTNTLVYNLALNNNRFDILGGIETYKFTNESVNAYREGILLEDRAYAYLSTATGERRELIGGGNERRILSFFGKINYAYKSKYLLSATFRRDGASVFGANNRYGNFPAFSAGWRLKDEAFLRDATFLSDLKLRASWGKNGNSQPVLTGRYTDIYVPDVNGTSYAIGGNPSGNIPSGYRRSSLGNPDLKWETSTQTNIGLDYAFLDNRLSGSFDWFNKKTTDMLFEPPYIAALGEGGFRWVNGANMTNKGFEFLLSWGDTKNDFSYTITTNLSAYKNEVHDVPENVRFNYGGNGLTDDITGRPLNSLYGLVADGIFKTQEEVDNAPQQQGKGVGRIRYKDLDGDGVINEIYDRTWIAVTDPDLMAGLNFEARYKNFDLTFFIQGVFGNDVYNSWKELSDFWNIGVQNDRNHPGRILEAWTPNNPNSDIPALSRRDANGEKRMSTYFIENGSYIKLRTLDIGYTLPQKLADNWHLTRLRFYVSGQNLFMLKKTWGDDKFTGGDPENPGFGYPMPRTLFVGVNVTF</sequence>
<comment type="subcellular location">
    <subcellularLocation>
        <location evidence="1 10">Cell outer membrane</location>
        <topology evidence="1 10">Multi-pass membrane protein</topology>
    </subcellularLocation>
</comment>
<dbReference type="GO" id="GO:0009279">
    <property type="term" value="C:cell outer membrane"/>
    <property type="evidence" value="ECO:0007669"/>
    <property type="project" value="UniProtKB-SubCell"/>
</dbReference>
<dbReference type="InterPro" id="IPR012910">
    <property type="entry name" value="Plug_dom"/>
</dbReference>
<evidence type="ECO:0000256" key="3">
    <source>
        <dbReference type="ARBA" id="ARBA00022452"/>
    </source>
</evidence>
<dbReference type="Pfam" id="PF00593">
    <property type="entry name" value="TonB_dep_Rec_b-barrel"/>
    <property type="match status" value="1"/>
</dbReference>
<dbReference type="PANTHER" id="PTHR30069">
    <property type="entry name" value="TONB-DEPENDENT OUTER MEMBRANE RECEPTOR"/>
    <property type="match status" value="1"/>
</dbReference>
<feature type="domain" description="TonB-dependent receptor plug" evidence="13">
    <location>
        <begin position="148"/>
        <end position="253"/>
    </location>
</feature>
<gene>
    <name evidence="14" type="ORF">SAMN05661044_03404</name>
</gene>
<evidence type="ECO:0000256" key="10">
    <source>
        <dbReference type="PROSITE-ProRule" id="PRU01360"/>
    </source>
</evidence>
<evidence type="ECO:0000256" key="4">
    <source>
        <dbReference type="ARBA" id="ARBA00022692"/>
    </source>
</evidence>
<name>A0A1H7T859_OLID1</name>
<dbReference type="InterPro" id="IPR036942">
    <property type="entry name" value="Beta-barrel_TonB_sf"/>
</dbReference>
<evidence type="ECO:0000256" key="5">
    <source>
        <dbReference type="ARBA" id="ARBA00022729"/>
    </source>
</evidence>
<dbReference type="InterPro" id="IPR023997">
    <property type="entry name" value="TonB-dep_OMP_SusC/RagA_CS"/>
</dbReference>
<dbReference type="NCBIfam" id="TIGR04057">
    <property type="entry name" value="SusC_RagA_signa"/>
    <property type="match status" value="1"/>
</dbReference>
<dbReference type="EMBL" id="FOAF01000004">
    <property type="protein sequence ID" value="SEL80689.1"/>
    <property type="molecule type" value="Genomic_DNA"/>
</dbReference>
<dbReference type="InterPro" id="IPR039426">
    <property type="entry name" value="TonB-dep_rcpt-like"/>
</dbReference>
<keyword evidence="15" id="KW-1185">Reference proteome</keyword>
<evidence type="ECO:0000259" key="12">
    <source>
        <dbReference type="Pfam" id="PF00593"/>
    </source>
</evidence>
<keyword evidence="5" id="KW-0732">Signal</keyword>
<evidence type="ECO:0000256" key="9">
    <source>
        <dbReference type="ARBA" id="ARBA00023237"/>
    </source>
</evidence>
<dbReference type="Pfam" id="PF07715">
    <property type="entry name" value="Plug"/>
    <property type="match status" value="1"/>
</dbReference>
<evidence type="ECO:0000256" key="8">
    <source>
        <dbReference type="ARBA" id="ARBA00023170"/>
    </source>
</evidence>
<protein>
    <submittedName>
        <fullName evidence="14">TonB-linked outer membrane protein, SusC/RagA family</fullName>
    </submittedName>
</protein>
<keyword evidence="3 10" id="KW-1134">Transmembrane beta strand</keyword>
<keyword evidence="9 10" id="KW-0998">Cell outer membrane</keyword>
<dbReference type="Gene3D" id="2.40.170.20">
    <property type="entry name" value="TonB-dependent receptor, beta-barrel domain"/>
    <property type="match status" value="1"/>
</dbReference>
<dbReference type="PANTHER" id="PTHR30069:SF29">
    <property type="entry name" value="HEMOGLOBIN AND HEMOGLOBIN-HAPTOGLOBIN-BINDING PROTEIN 1-RELATED"/>
    <property type="match status" value="1"/>
</dbReference>
<keyword evidence="2 10" id="KW-0813">Transport</keyword>
<dbReference type="Gene3D" id="2.170.130.10">
    <property type="entry name" value="TonB-dependent receptor, plug domain"/>
    <property type="match status" value="1"/>
</dbReference>
<accession>A0A1H7T859</accession>
<dbReference type="Pfam" id="PF13715">
    <property type="entry name" value="CarbopepD_reg_2"/>
    <property type="match status" value="1"/>
</dbReference>
<keyword evidence="8" id="KW-0675">Receptor</keyword>
<feature type="domain" description="TonB-dependent receptor-like beta-barrel" evidence="12">
    <location>
        <begin position="487"/>
        <end position="925"/>
    </location>
</feature>
<dbReference type="SUPFAM" id="SSF49464">
    <property type="entry name" value="Carboxypeptidase regulatory domain-like"/>
    <property type="match status" value="1"/>
</dbReference>